<reference evidence="2 3" key="2">
    <citation type="submission" date="2016-08" db="EMBL/GenBank/DDBJ databases">
        <title>Pervasive Adenine N6-methylation of Active Genes in Fungi.</title>
        <authorList>
            <consortium name="DOE Joint Genome Institute"/>
            <person name="Mondo S.J."/>
            <person name="Dannebaum R.O."/>
            <person name="Kuo R.C."/>
            <person name="Labutti K."/>
            <person name="Haridas S."/>
            <person name="Kuo A."/>
            <person name="Salamov A."/>
            <person name="Ahrendt S.R."/>
            <person name="Lipzen A."/>
            <person name="Sullivan W."/>
            <person name="Andreopoulos W.B."/>
            <person name="Clum A."/>
            <person name="Lindquist E."/>
            <person name="Daum C."/>
            <person name="Ramamoorthy G.K."/>
            <person name="Gryganskyi A."/>
            <person name="Culley D."/>
            <person name="Magnuson J.K."/>
            <person name="James T.Y."/>
            <person name="O'Malley M.A."/>
            <person name="Stajich J.E."/>
            <person name="Spatafora J.W."/>
            <person name="Visel A."/>
            <person name="Grigoriev I.V."/>
        </authorList>
    </citation>
    <scope>NUCLEOTIDE SEQUENCE [LARGE SCALE GENOMIC DNA]</scope>
    <source>
        <strain evidence="3">finn</strain>
    </source>
</reference>
<proteinExistence type="predicted"/>
<organism evidence="2 3">
    <name type="scientific">Piromyces finnis</name>
    <dbReference type="NCBI Taxonomy" id="1754191"/>
    <lineage>
        <taxon>Eukaryota</taxon>
        <taxon>Fungi</taxon>
        <taxon>Fungi incertae sedis</taxon>
        <taxon>Chytridiomycota</taxon>
        <taxon>Chytridiomycota incertae sedis</taxon>
        <taxon>Neocallimastigomycetes</taxon>
        <taxon>Neocallimastigales</taxon>
        <taxon>Neocallimastigaceae</taxon>
        <taxon>Piromyces</taxon>
    </lineage>
</organism>
<sequence length="365" mass="42490">MSEVYRFNKHENNEKNRKNAAFSFLKNIKLGNEPLINKEKKSLINEKRGFSRENSFNNSRDNEYEKDETKSTNSKPKFFIDDGSDNESNSSNSKEHVSFSLSSITENQSQSEFNKEACFINHSNYTEINRMADKPRRNMSSIINRPKINDISAGHNFKTLWSNRRNTYDSQVFGRIHSLSDLTELSKQDKSNTLSMCGKSNSGDNMIRKRQSSINIHPAPVTKDKRQRAAKKFLSNIQLVPPQTNKIAFKEKEIRKLNFNGYNRETSLTSNYLSIKGSQLKNYENENKDDHEKELFNTVLNNIQVYTSPNGNIIGTFSVLNPRNFRENRTKIMSMNRNRNYSIRNNKKDISFKLPNIQIRKRVKI</sequence>
<dbReference type="Proteomes" id="UP000193719">
    <property type="component" value="Unassembled WGS sequence"/>
</dbReference>
<gene>
    <name evidence="2" type="ORF">BCR36DRAFT_50040</name>
</gene>
<protein>
    <submittedName>
        <fullName evidence="2">Uncharacterized protein</fullName>
    </submittedName>
</protein>
<feature type="compositionally biased region" description="Basic and acidic residues" evidence="1">
    <location>
        <begin position="60"/>
        <end position="70"/>
    </location>
</feature>
<evidence type="ECO:0000313" key="2">
    <source>
        <dbReference type="EMBL" id="ORX60040.1"/>
    </source>
</evidence>
<keyword evidence="3" id="KW-1185">Reference proteome</keyword>
<comment type="caution">
    <text evidence="2">The sequence shown here is derived from an EMBL/GenBank/DDBJ whole genome shotgun (WGS) entry which is preliminary data.</text>
</comment>
<evidence type="ECO:0000313" key="3">
    <source>
        <dbReference type="Proteomes" id="UP000193719"/>
    </source>
</evidence>
<dbReference type="AlphaFoldDB" id="A0A1Y1VNS9"/>
<evidence type="ECO:0000256" key="1">
    <source>
        <dbReference type="SAM" id="MobiDB-lite"/>
    </source>
</evidence>
<reference evidence="2 3" key="1">
    <citation type="submission" date="2016-08" db="EMBL/GenBank/DDBJ databases">
        <title>Genomes of anaerobic fungi encode conserved fungal cellulosomes for biomass hydrolysis.</title>
        <authorList>
            <consortium name="DOE Joint Genome Institute"/>
            <person name="Haitjema C.H."/>
            <person name="Gilmore S.P."/>
            <person name="Henske J.K."/>
            <person name="Solomon K.V."/>
            <person name="De Groot R."/>
            <person name="Kuo A."/>
            <person name="Mondo S.J."/>
            <person name="Salamov A.A."/>
            <person name="Labutti K."/>
            <person name="Zhao Z."/>
            <person name="Chiniquy J."/>
            <person name="Barry K."/>
            <person name="Brewer H.M."/>
            <person name="Purvine S.O."/>
            <person name="Wright A.T."/>
            <person name="Boxma B."/>
            <person name="Van Alen T."/>
            <person name="Hackstein J.H."/>
            <person name="Baker S.E."/>
            <person name="Grigoriev I.V."/>
            <person name="O'Malley M.A."/>
        </authorList>
    </citation>
    <scope>NUCLEOTIDE SEQUENCE [LARGE SCALE GENOMIC DNA]</scope>
    <source>
        <strain evidence="3">finn</strain>
    </source>
</reference>
<feature type="compositionally biased region" description="Basic and acidic residues" evidence="1">
    <location>
        <begin position="36"/>
        <end position="51"/>
    </location>
</feature>
<accession>A0A1Y1VNS9</accession>
<dbReference type="EMBL" id="MCFH01000002">
    <property type="protein sequence ID" value="ORX60040.1"/>
    <property type="molecule type" value="Genomic_DNA"/>
</dbReference>
<dbReference type="STRING" id="1754191.A0A1Y1VNS9"/>
<feature type="region of interest" description="Disordered" evidence="1">
    <location>
        <begin position="35"/>
        <end position="94"/>
    </location>
</feature>
<name>A0A1Y1VNS9_9FUNG</name>